<keyword evidence="1 4" id="KW-0489">Methyltransferase</keyword>
<gene>
    <name evidence="4" type="primary">egtD</name>
    <name evidence="4" type="ORF">IRI77_13455</name>
</gene>
<dbReference type="GO" id="GO:0052706">
    <property type="term" value="F:L-histidine N(alpha)-methyltransferase activity"/>
    <property type="evidence" value="ECO:0007669"/>
    <property type="project" value="UniProtKB-EC"/>
</dbReference>
<dbReference type="Pfam" id="PF10017">
    <property type="entry name" value="Methyltransf_33"/>
    <property type="match status" value="1"/>
</dbReference>
<dbReference type="PANTHER" id="PTHR43397">
    <property type="entry name" value="ERGOTHIONEINE BIOSYNTHESIS PROTEIN 1"/>
    <property type="match status" value="1"/>
</dbReference>
<evidence type="ECO:0000313" key="5">
    <source>
        <dbReference type="Proteomes" id="UP000593892"/>
    </source>
</evidence>
<protein>
    <submittedName>
        <fullName evidence="4">L-histidine N(Alpha)-methyltransferase</fullName>
        <ecNumber evidence="4">2.1.1.44</ecNumber>
    </submittedName>
</protein>
<dbReference type="NCBIfam" id="TIGR03438">
    <property type="entry name" value="egtD_ergothio"/>
    <property type="match status" value="1"/>
</dbReference>
<evidence type="ECO:0000256" key="2">
    <source>
        <dbReference type="ARBA" id="ARBA00022679"/>
    </source>
</evidence>
<keyword evidence="2 4" id="KW-0808">Transferase</keyword>
<evidence type="ECO:0000256" key="1">
    <source>
        <dbReference type="ARBA" id="ARBA00022603"/>
    </source>
</evidence>
<dbReference type="Proteomes" id="UP000593892">
    <property type="component" value="Chromosome"/>
</dbReference>
<name>A0A7S7SNU6_PALFE</name>
<accession>A0A7S7SNU6</accession>
<dbReference type="InterPro" id="IPR019257">
    <property type="entry name" value="MeTrfase_dom"/>
</dbReference>
<dbReference type="InterPro" id="IPR035094">
    <property type="entry name" value="EgtD"/>
</dbReference>
<dbReference type="EMBL" id="CP063849">
    <property type="protein sequence ID" value="QOY90906.1"/>
    <property type="molecule type" value="Genomic_DNA"/>
</dbReference>
<dbReference type="PANTHER" id="PTHR43397:SF1">
    <property type="entry name" value="ERGOTHIONEINE BIOSYNTHESIS PROTEIN 1"/>
    <property type="match status" value="1"/>
</dbReference>
<dbReference type="AlphaFoldDB" id="A0A7S7SNU6"/>
<evidence type="ECO:0000259" key="3">
    <source>
        <dbReference type="Pfam" id="PF10017"/>
    </source>
</evidence>
<dbReference type="SUPFAM" id="SSF53335">
    <property type="entry name" value="S-adenosyl-L-methionine-dependent methyltransferases"/>
    <property type="match status" value="1"/>
</dbReference>
<dbReference type="RefSeq" id="WP_194452563.1">
    <property type="nucleotide sequence ID" value="NZ_CP063849.1"/>
</dbReference>
<keyword evidence="5" id="KW-1185">Reference proteome</keyword>
<dbReference type="EC" id="2.1.1.44" evidence="4"/>
<dbReference type="KEGG" id="pfer:IRI77_13455"/>
<proteinExistence type="predicted"/>
<dbReference type="InterPro" id="IPR051128">
    <property type="entry name" value="EgtD_Methyltrsf_superfamily"/>
</dbReference>
<dbReference type="Gene3D" id="3.40.50.150">
    <property type="entry name" value="Vaccinia Virus protein VP39"/>
    <property type="match status" value="1"/>
</dbReference>
<dbReference type="PIRSF" id="PIRSF018005">
    <property type="entry name" value="UCP018005"/>
    <property type="match status" value="1"/>
</dbReference>
<sequence>MAATATAVAPLEQFATDVRSGLAKPRKELPSKYFYDALGSALFEAICLLPEYGLTRADERVLSRHTQEIVSRIPHPVLVSELGSGSGRKTRQILGALCKRGPVSYYPIEISPKALASCAAELDDIDCLSIVGIEREYLDGLRSVAAARPAGAHMLVLFLGSTIGNFDTGADARFLREVRGTLRPGDSLLLGTDLVKRADLMLDAYNDSLGVTAAFNLNLLSRINRELEGNFELRQFEHLARFNEATSSIEMHIVSKQRQLVSVRHSGIATTFEEGETIWTETCHKYTRPEIARLAAASGFRVEAQWVDEAWPFAESLFLAE</sequence>
<reference evidence="4 5" key="1">
    <citation type="submission" date="2020-10" db="EMBL/GenBank/DDBJ databases">
        <title>Complete genome sequence of Paludibaculum fermentans P105T, a facultatively anaerobic acidobacterium capable of dissimilatory Fe(III) reduction.</title>
        <authorList>
            <person name="Dedysh S.N."/>
            <person name="Beletsky A.V."/>
            <person name="Kulichevskaya I.S."/>
            <person name="Mardanov A.V."/>
            <person name="Ravin N.V."/>
        </authorList>
    </citation>
    <scope>NUCLEOTIDE SEQUENCE [LARGE SCALE GENOMIC DNA]</scope>
    <source>
        <strain evidence="4 5">P105</strain>
    </source>
</reference>
<dbReference type="InterPro" id="IPR029063">
    <property type="entry name" value="SAM-dependent_MTases_sf"/>
</dbReference>
<dbReference type="InterPro" id="IPR017804">
    <property type="entry name" value="MeTrfase_EgtD-like"/>
</dbReference>
<dbReference type="GO" id="GO:0032259">
    <property type="term" value="P:methylation"/>
    <property type="evidence" value="ECO:0007669"/>
    <property type="project" value="UniProtKB-KW"/>
</dbReference>
<feature type="domain" description="Histidine-specific methyltransferase SAM-dependent" evidence="3">
    <location>
        <begin position="14"/>
        <end position="317"/>
    </location>
</feature>
<evidence type="ECO:0000313" key="4">
    <source>
        <dbReference type="EMBL" id="QOY90906.1"/>
    </source>
</evidence>
<organism evidence="4 5">
    <name type="scientific">Paludibaculum fermentans</name>
    <dbReference type="NCBI Taxonomy" id="1473598"/>
    <lineage>
        <taxon>Bacteria</taxon>
        <taxon>Pseudomonadati</taxon>
        <taxon>Acidobacteriota</taxon>
        <taxon>Terriglobia</taxon>
        <taxon>Bryobacterales</taxon>
        <taxon>Bryobacteraceae</taxon>
        <taxon>Paludibaculum</taxon>
    </lineage>
</organism>